<proteinExistence type="predicted"/>
<dbReference type="STRING" id="531814.SAMN04487944_103262"/>
<dbReference type="GO" id="GO:0006355">
    <property type="term" value="P:regulation of DNA-templated transcription"/>
    <property type="evidence" value="ECO:0007669"/>
    <property type="project" value="InterPro"/>
</dbReference>
<name>A0A1H9NR74_9BACI</name>
<evidence type="ECO:0000313" key="2">
    <source>
        <dbReference type="Proteomes" id="UP000199687"/>
    </source>
</evidence>
<organism evidence="1 2">
    <name type="scientific">Gracilibacillus ureilyticus</name>
    <dbReference type="NCBI Taxonomy" id="531814"/>
    <lineage>
        <taxon>Bacteria</taxon>
        <taxon>Bacillati</taxon>
        <taxon>Bacillota</taxon>
        <taxon>Bacilli</taxon>
        <taxon>Bacillales</taxon>
        <taxon>Bacillaceae</taxon>
        <taxon>Gracilibacillus</taxon>
    </lineage>
</organism>
<dbReference type="Gene3D" id="1.10.1220.10">
    <property type="entry name" value="Met repressor-like"/>
    <property type="match status" value="1"/>
</dbReference>
<gene>
    <name evidence="1" type="ORF">SAMN04487944_103262</name>
</gene>
<dbReference type="InterPro" id="IPR013321">
    <property type="entry name" value="Arc_rbn_hlx_hlx"/>
</dbReference>
<dbReference type="Proteomes" id="UP000199687">
    <property type="component" value="Unassembled WGS sequence"/>
</dbReference>
<evidence type="ECO:0000313" key="1">
    <source>
        <dbReference type="EMBL" id="SER38165.1"/>
    </source>
</evidence>
<keyword evidence="2" id="KW-1185">Reference proteome</keyword>
<reference evidence="1 2" key="1">
    <citation type="submission" date="2016-10" db="EMBL/GenBank/DDBJ databases">
        <authorList>
            <person name="de Groot N.N."/>
        </authorList>
    </citation>
    <scope>NUCLEOTIDE SEQUENCE [LARGE SCALE GENOMIC DNA]</scope>
    <source>
        <strain evidence="1 2">CGMCC 1.7727</strain>
    </source>
</reference>
<dbReference type="RefSeq" id="WP_089739879.1">
    <property type="nucleotide sequence ID" value="NZ_FOGL01000003.1"/>
</dbReference>
<dbReference type="OrthoDB" id="1634058at2"/>
<dbReference type="AlphaFoldDB" id="A0A1H9NR74"/>
<protein>
    <submittedName>
        <fullName evidence="1">CopG family transcriptional regulator / antitoxin EndoAI</fullName>
    </submittedName>
</protein>
<sequence>MVLSEDLQEVAVRLPKNLLNEVDGLMKSEDSNLSDFICQATKTYLREKKKRHIQESMQRGYMEMAKINLNIASEAFQAEEEAEITLERLVSGGV</sequence>
<accession>A0A1H9NR74</accession>
<dbReference type="EMBL" id="FOGL01000003">
    <property type="protein sequence ID" value="SER38165.1"/>
    <property type="molecule type" value="Genomic_DNA"/>
</dbReference>